<accession>A0A411YF03</accession>
<gene>
    <name evidence="2" type="ORF">ER308_09570</name>
</gene>
<dbReference type="Pfam" id="PF21819">
    <property type="entry name" value="DUF6885"/>
    <property type="match status" value="1"/>
</dbReference>
<evidence type="ECO:0000313" key="3">
    <source>
        <dbReference type="Proteomes" id="UP000291469"/>
    </source>
</evidence>
<organism evidence="2 3">
    <name type="scientific">Egibacter rhizosphaerae</name>
    <dbReference type="NCBI Taxonomy" id="1670831"/>
    <lineage>
        <taxon>Bacteria</taxon>
        <taxon>Bacillati</taxon>
        <taxon>Actinomycetota</taxon>
        <taxon>Nitriliruptoria</taxon>
        <taxon>Egibacterales</taxon>
        <taxon>Egibacteraceae</taxon>
        <taxon>Egibacter</taxon>
    </lineage>
</organism>
<dbReference type="OrthoDB" id="3618129at2"/>
<feature type="region of interest" description="Disordered" evidence="1">
    <location>
        <begin position="241"/>
        <end position="274"/>
    </location>
</feature>
<dbReference type="Proteomes" id="UP000291469">
    <property type="component" value="Chromosome"/>
</dbReference>
<dbReference type="AlphaFoldDB" id="A0A411YF03"/>
<evidence type="ECO:0000256" key="1">
    <source>
        <dbReference type="SAM" id="MobiDB-lite"/>
    </source>
</evidence>
<reference evidence="2 3" key="1">
    <citation type="submission" date="2019-01" db="EMBL/GenBank/DDBJ databases">
        <title>Egibacter rhizosphaerae EGI 80759T.</title>
        <authorList>
            <person name="Chen D.-D."/>
            <person name="Tian Y."/>
            <person name="Jiao J.-Y."/>
            <person name="Zhang X.-T."/>
            <person name="Zhang Y.-G."/>
            <person name="Zhang Y."/>
            <person name="Xiao M."/>
            <person name="Shu W.-S."/>
            <person name="Li W.-J."/>
        </authorList>
    </citation>
    <scope>NUCLEOTIDE SEQUENCE [LARGE SCALE GENOMIC DNA]</scope>
    <source>
        <strain evidence="2 3">EGI 80759</strain>
    </source>
</reference>
<proteinExistence type="predicted"/>
<sequence>MTMLLPGSQPLLALHHAALPQRDELCGAFWGSLALAAAGVAEVDQQAVAAAAGTRRSADPRASLPPGEIGRAITDPAIARAASPDEAGTSASGLARAIEFHGAGAVATVPASGTWTAEAVTELLEDLSAWRSPVTAIANIRTGLLWGSRPPIRHLLGYLDTGTAEPVGPEWDVGHFVALVGLIPGDGGRLVLVADTYRSLGADAVHAQPVERVAEALAREGWAPGGLLLVVAADARDDAEETVRRAGLSPDLWDNGTPDPHARNPVTGERGVAT</sequence>
<protein>
    <submittedName>
        <fullName evidence="2">Uncharacterized protein</fullName>
    </submittedName>
</protein>
<dbReference type="KEGG" id="erz:ER308_09570"/>
<name>A0A411YF03_9ACTN</name>
<evidence type="ECO:0000313" key="2">
    <source>
        <dbReference type="EMBL" id="QBI19776.1"/>
    </source>
</evidence>
<dbReference type="InterPro" id="IPR049252">
    <property type="entry name" value="DUF6885"/>
</dbReference>
<keyword evidence="3" id="KW-1185">Reference proteome</keyword>
<dbReference type="EMBL" id="CP036402">
    <property type="protein sequence ID" value="QBI19776.1"/>
    <property type="molecule type" value="Genomic_DNA"/>
</dbReference>